<dbReference type="Gene3D" id="1.20.5.210">
    <property type="entry name" value="Cytochrome b-c1 complex subunit 8"/>
    <property type="match status" value="1"/>
</dbReference>
<evidence type="ECO:0000313" key="13">
    <source>
        <dbReference type="Proteomes" id="UP000186583"/>
    </source>
</evidence>
<dbReference type="EMBL" id="MPGH01000056">
    <property type="protein sequence ID" value="OLN93065.1"/>
    <property type="molecule type" value="Genomic_DNA"/>
</dbReference>
<protein>
    <recommendedName>
        <fullName evidence="11">Cytochrome b-c1 complex subunit 8</fullName>
    </recommendedName>
    <alternativeName>
        <fullName evidence="11">Complex III subunit 8</fullName>
    </alternativeName>
</protein>
<accession>A0A1Q8RZF7</accession>
<dbReference type="GO" id="GO:0005743">
    <property type="term" value="C:mitochondrial inner membrane"/>
    <property type="evidence" value="ECO:0007669"/>
    <property type="project" value="UniProtKB-SubCell"/>
</dbReference>
<keyword evidence="8" id="KW-1133">Transmembrane helix</keyword>
<sequence length="84" mass="9766">MALTCLWEGGEKQRGIVTYGIAPNRLNPLAGNGIFNVWRRFSSQVWYFAPPMVAAWYIMFWADERLNRYLNSKAGRAELQDHDE</sequence>
<keyword evidence="3 11" id="KW-0813">Transport</keyword>
<evidence type="ECO:0000256" key="3">
    <source>
        <dbReference type="ARBA" id="ARBA00022448"/>
    </source>
</evidence>
<organism evidence="12 13">
    <name type="scientific">Colletotrichum chlorophyti</name>
    <dbReference type="NCBI Taxonomy" id="708187"/>
    <lineage>
        <taxon>Eukaryota</taxon>
        <taxon>Fungi</taxon>
        <taxon>Dikarya</taxon>
        <taxon>Ascomycota</taxon>
        <taxon>Pezizomycotina</taxon>
        <taxon>Sordariomycetes</taxon>
        <taxon>Hypocreomycetidae</taxon>
        <taxon>Glomerellales</taxon>
        <taxon>Glomerellaceae</taxon>
        <taxon>Colletotrichum</taxon>
    </lineage>
</organism>
<evidence type="ECO:0000256" key="5">
    <source>
        <dbReference type="ARBA" id="ARBA00022692"/>
    </source>
</evidence>
<keyword evidence="4 11" id="KW-0679">Respiratory chain</keyword>
<comment type="similarity">
    <text evidence="2 11">Belongs to the UQCRQ/QCR8 family.</text>
</comment>
<dbReference type="InterPro" id="IPR004205">
    <property type="entry name" value="Cyt_bc1_su8"/>
</dbReference>
<dbReference type="GO" id="GO:0045275">
    <property type="term" value="C:respiratory chain complex III"/>
    <property type="evidence" value="ECO:0007669"/>
    <property type="project" value="UniProtKB-UniRule"/>
</dbReference>
<keyword evidence="9 11" id="KW-0496">Mitochondrion</keyword>
<dbReference type="SUPFAM" id="SSF81508">
    <property type="entry name" value="Ubiquinone-binding protein QP-C of cytochrome bc1 complex (Ubiquinol-cytochrome c reductase)"/>
    <property type="match status" value="1"/>
</dbReference>
<gene>
    <name evidence="12" type="ORF">CCHL11_07517</name>
</gene>
<comment type="function">
    <text evidence="11">Component of the ubiquinol-cytochrome c oxidoreductase, a multisubunit transmembrane complex that is part of the mitochondrial electron transport chain which drives oxidative phosphorylation. The complex plays an important role in the uptake of multiple carbon sources present in different host niches.</text>
</comment>
<keyword evidence="7 11" id="KW-0249">Electron transport</keyword>
<dbReference type="PANTHER" id="PTHR12119">
    <property type="entry name" value="UBIQUINOL-CYTOCHROME C REDUCTASE COMPLEX UBIQUINONE-BINDING PROTEIN QP-C"/>
    <property type="match status" value="1"/>
</dbReference>
<evidence type="ECO:0000256" key="1">
    <source>
        <dbReference type="ARBA" id="ARBA00004434"/>
    </source>
</evidence>
<keyword evidence="6 11" id="KW-0999">Mitochondrion inner membrane</keyword>
<dbReference type="PANTHER" id="PTHR12119:SF2">
    <property type="entry name" value="CYTOCHROME B-C1 COMPLEX SUBUNIT 8"/>
    <property type="match status" value="1"/>
</dbReference>
<dbReference type="InterPro" id="IPR036642">
    <property type="entry name" value="Cyt_bc1_su8_sf"/>
</dbReference>
<keyword evidence="13" id="KW-1185">Reference proteome</keyword>
<comment type="caution">
    <text evidence="12">The sequence shown here is derived from an EMBL/GenBank/DDBJ whole genome shotgun (WGS) entry which is preliminary data.</text>
</comment>
<keyword evidence="5" id="KW-0812">Transmembrane</keyword>
<dbReference type="AlphaFoldDB" id="A0A1Q8RZF7"/>
<proteinExistence type="inferred from homology"/>
<name>A0A1Q8RZF7_9PEZI</name>
<dbReference type="GO" id="GO:0006122">
    <property type="term" value="P:mitochondrial electron transport, ubiquinol to cytochrome c"/>
    <property type="evidence" value="ECO:0007669"/>
    <property type="project" value="UniProtKB-UniRule"/>
</dbReference>
<evidence type="ECO:0000256" key="10">
    <source>
        <dbReference type="ARBA" id="ARBA00023136"/>
    </source>
</evidence>
<evidence type="ECO:0000256" key="6">
    <source>
        <dbReference type="ARBA" id="ARBA00022792"/>
    </source>
</evidence>
<evidence type="ECO:0000256" key="4">
    <source>
        <dbReference type="ARBA" id="ARBA00022660"/>
    </source>
</evidence>
<evidence type="ECO:0000256" key="8">
    <source>
        <dbReference type="ARBA" id="ARBA00022989"/>
    </source>
</evidence>
<evidence type="ECO:0000256" key="7">
    <source>
        <dbReference type="ARBA" id="ARBA00022982"/>
    </source>
</evidence>
<dbReference type="STRING" id="708187.A0A1Q8RZF7"/>
<dbReference type="Pfam" id="PF02939">
    <property type="entry name" value="UcrQ"/>
    <property type="match status" value="1"/>
</dbReference>
<evidence type="ECO:0000256" key="9">
    <source>
        <dbReference type="ARBA" id="ARBA00023128"/>
    </source>
</evidence>
<evidence type="ECO:0000313" key="12">
    <source>
        <dbReference type="EMBL" id="OLN93065.1"/>
    </source>
</evidence>
<dbReference type="OrthoDB" id="6683853at2759"/>
<keyword evidence="10" id="KW-0472">Membrane</keyword>
<comment type="subunit">
    <text evidence="11">Component of the ubiquinol-cytochrome c oxidoreductase (cytochrome b-c1 complex, complex III, CIII), a multisubunit enzyme composed of 3 respiratory subunits cytochrome b, cytochrome c1 and Rieske protein, 2 core protein subunits, and additional low-molecular weight protein subunits. The complex exists as an obligatory dimer and forms supercomplexes (SCs) in the inner mitochondrial membrane with cytochrome c oxidase (complex IV, CIV).</text>
</comment>
<comment type="subcellular location">
    <subcellularLocation>
        <location evidence="1 11">Mitochondrion inner membrane</location>
        <topology evidence="1 11">Single-pass membrane protein</topology>
    </subcellularLocation>
</comment>
<reference evidence="12 13" key="1">
    <citation type="submission" date="2016-11" db="EMBL/GenBank/DDBJ databases">
        <title>Draft Genome Assembly of Colletotrichum chlorophyti a pathogen of herbaceous plants.</title>
        <authorList>
            <person name="Gan P."/>
            <person name="Narusaka M."/>
            <person name="Tsushima A."/>
            <person name="Narusaka Y."/>
            <person name="Takano Y."/>
            <person name="Shirasu K."/>
        </authorList>
    </citation>
    <scope>NUCLEOTIDE SEQUENCE [LARGE SCALE GENOMIC DNA]</scope>
    <source>
        <strain evidence="12 13">NTL11</strain>
    </source>
</reference>
<dbReference type="Proteomes" id="UP000186583">
    <property type="component" value="Unassembled WGS sequence"/>
</dbReference>
<evidence type="ECO:0000256" key="2">
    <source>
        <dbReference type="ARBA" id="ARBA00007668"/>
    </source>
</evidence>
<evidence type="ECO:0000256" key="11">
    <source>
        <dbReference type="RuleBase" id="RU368118"/>
    </source>
</evidence>